<dbReference type="PANTHER" id="PTHR10380">
    <property type="entry name" value="CUTICLE PROTEIN"/>
    <property type="match status" value="1"/>
</dbReference>
<evidence type="ECO:0000256" key="2">
    <source>
        <dbReference type="SAM" id="MobiDB-lite"/>
    </source>
</evidence>
<keyword evidence="3" id="KW-0732">Signal</keyword>
<dbReference type="InterPro" id="IPR000618">
    <property type="entry name" value="Insect_cuticle"/>
</dbReference>
<dbReference type="STRING" id="126957.T1IZG6"/>
<sequence length="313" mass="34386">MILGIMEIVLLVGFLCVLPIESSVLTSSDKPNVTNSIKCVKNCSVSTLSLSISTSTSTASSFTRKRKSSDGQYRTNNILFSSKRRSRIRTFGVNRTTTATTTTTIKPDEIIDLGHDLLPQSSHYSEISVNHPYLSKPLAMHKRPAGKSDFMGLGVMPPRGSPAAKGPFKPAIIYKGLIRKQKPGMQFKRTPNGPPPLPPPLPLQPPKRPMARGREVSIPSEFASQFSMADPKTGTYKFGYDTGVVGEQSYRYETRDASGKVTGKYGYIDPGGVLREVNYVADAQGYRPVFVNRYRVDVNFPFVGPVPSKLKFS</sequence>
<feature type="region of interest" description="Disordered" evidence="2">
    <location>
        <begin position="184"/>
        <end position="211"/>
    </location>
</feature>
<feature type="compositionally biased region" description="Pro residues" evidence="2">
    <location>
        <begin position="192"/>
        <end position="208"/>
    </location>
</feature>
<evidence type="ECO:0000256" key="3">
    <source>
        <dbReference type="SAM" id="SignalP"/>
    </source>
</evidence>
<evidence type="ECO:0000256" key="1">
    <source>
        <dbReference type="PROSITE-ProRule" id="PRU00497"/>
    </source>
</evidence>
<dbReference type="PROSITE" id="PS51155">
    <property type="entry name" value="CHIT_BIND_RR_2"/>
    <property type="match status" value="1"/>
</dbReference>
<dbReference type="HOGENOM" id="CLU_889416_0_0_1"/>
<dbReference type="EMBL" id="JH431715">
    <property type="status" value="NOT_ANNOTATED_CDS"/>
    <property type="molecule type" value="Genomic_DNA"/>
</dbReference>
<dbReference type="InterPro" id="IPR050468">
    <property type="entry name" value="Cuticle_Struct_Prot"/>
</dbReference>
<reference evidence="5" key="1">
    <citation type="submission" date="2011-05" db="EMBL/GenBank/DDBJ databases">
        <authorList>
            <person name="Richards S.R."/>
            <person name="Qu J."/>
            <person name="Jiang H."/>
            <person name="Jhangiani S.N."/>
            <person name="Agravi P."/>
            <person name="Goodspeed R."/>
            <person name="Gross S."/>
            <person name="Mandapat C."/>
            <person name="Jackson L."/>
            <person name="Mathew T."/>
            <person name="Pu L."/>
            <person name="Thornton R."/>
            <person name="Saada N."/>
            <person name="Wilczek-Boney K.B."/>
            <person name="Lee S."/>
            <person name="Kovar C."/>
            <person name="Wu Y."/>
            <person name="Scherer S.E."/>
            <person name="Worley K.C."/>
            <person name="Muzny D.M."/>
            <person name="Gibbs R."/>
        </authorList>
    </citation>
    <scope>NUCLEOTIDE SEQUENCE</scope>
    <source>
        <strain evidence="5">Brora</strain>
    </source>
</reference>
<evidence type="ECO:0000313" key="4">
    <source>
        <dbReference type="EnsemblMetazoa" id="SMAR006641-PA"/>
    </source>
</evidence>
<feature type="signal peptide" evidence="3">
    <location>
        <begin position="1"/>
        <end position="22"/>
    </location>
</feature>
<name>T1IZG6_STRMM</name>
<reference evidence="4" key="2">
    <citation type="submission" date="2015-02" db="UniProtKB">
        <authorList>
            <consortium name="EnsemblMetazoa"/>
        </authorList>
    </citation>
    <scope>IDENTIFICATION</scope>
</reference>
<dbReference type="EnsemblMetazoa" id="SMAR006641-RA">
    <property type="protein sequence ID" value="SMAR006641-PA"/>
    <property type="gene ID" value="SMAR006641"/>
</dbReference>
<dbReference type="Proteomes" id="UP000014500">
    <property type="component" value="Unassembled WGS sequence"/>
</dbReference>
<dbReference type="GO" id="GO:0008010">
    <property type="term" value="F:structural constituent of chitin-based larval cuticle"/>
    <property type="evidence" value="ECO:0007669"/>
    <property type="project" value="TreeGrafter"/>
</dbReference>
<dbReference type="AlphaFoldDB" id="T1IZG6"/>
<evidence type="ECO:0000313" key="5">
    <source>
        <dbReference type="Proteomes" id="UP000014500"/>
    </source>
</evidence>
<accession>T1IZG6</accession>
<organism evidence="4 5">
    <name type="scientific">Strigamia maritima</name>
    <name type="common">European centipede</name>
    <name type="synonym">Geophilus maritimus</name>
    <dbReference type="NCBI Taxonomy" id="126957"/>
    <lineage>
        <taxon>Eukaryota</taxon>
        <taxon>Metazoa</taxon>
        <taxon>Ecdysozoa</taxon>
        <taxon>Arthropoda</taxon>
        <taxon>Myriapoda</taxon>
        <taxon>Chilopoda</taxon>
        <taxon>Pleurostigmophora</taxon>
        <taxon>Geophilomorpha</taxon>
        <taxon>Linotaeniidae</taxon>
        <taxon>Strigamia</taxon>
    </lineage>
</organism>
<keyword evidence="5" id="KW-1185">Reference proteome</keyword>
<dbReference type="Pfam" id="PF00379">
    <property type="entry name" value="Chitin_bind_4"/>
    <property type="match status" value="1"/>
</dbReference>
<proteinExistence type="predicted"/>
<dbReference type="GO" id="GO:0062129">
    <property type="term" value="C:chitin-based extracellular matrix"/>
    <property type="evidence" value="ECO:0007669"/>
    <property type="project" value="TreeGrafter"/>
</dbReference>
<protein>
    <submittedName>
        <fullName evidence="4">Uncharacterized protein</fullName>
    </submittedName>
</protein>
<feature type="chain" id="PRO_5004579022" evidence="3">
    <location>
        <begin position="23"/>
        <end position="313"/>
    </location>
</feature>
<keyword evidence="1" id="KW-0193">Cuticle</keyword>